<keyword evidence="1" id="KW-0472">Membrane</keyword>
<keyword evidence="1" id="KW-1133">Transmembrane helix</keyword>
<organism evidence="2 3">
    <name type="scientific">Bursaphelenchus xylophilus</name>
    <name type="common">Pinewood nematode worm</name>
    <name type="synonym">Aphelenchoides xylophilus</name>
    <dbReference type="NCBI Taxonomy" id="6326"/>
    <lineage>
        <taxon>Eukaryota</taxon>
        <taxon>Metazoa</taxon>
        <taxon>Ecdysozoa</taxon>
        <taxon>Nematoda</taxon>
        <taxon>Chromadorea</taxon>
        <taxon>Rhabditida</taxon>
        <taxon>Tylenchina</taxon>
        <taxon>Tylenchomorpha</taxon>
        <taxon>Aphelenchoidea</taxon>
        <taxon>Aphelenchoididae</taxon>
        <taxon>Bursaphelenchus</taxon>
    </lineage>
</organism>
<keyword evidence="1" id="KW-0812">Transmembrane</keyword>
<evidence type="ECO:0000256" key="1">
    <source>
        <dbReference type="SAM" id="Phobius"/>
    </source>
</evidence>
<accession>A0A1I7SFN0</accession>
<dbReference type="WBParaSite" id="BXY_1184200.1">
    <property type="protein sequence ID" value="BXY_1184200.1"/>
    <property type="gene ID" value="BXY_1184200"/>
</dbReference>
<reference evidence="3" key="1">
    <citation type="submission" date="2016-11" db="UniProtKB">
        <authorList>
            <consortium name="WormBaseParasite"/>
        </authorList>
    </citation>
    <scope>IDENTIFICATION</scope>
</reference>
<protein>
    <submittedName>
        <fullName evidence="3">Innexin</fullName>
    </submittedName>
</protein>
<proteinExistence type="predicted"/>
<dbReference type="AlphaFoldDB" id="A0A1I7SFN0"/>
<evidence type="ECO:0000313" key="3">
    <source>
        <dbReference type="WBParaSite" id="BXY_1184200.1"/>
    </source>
</evidence>
<feature type="transmembrane region" description="Helical" evidence="1">
    <location>
        <begin position="30"/>
        <end position="48"/>
    </location>
</feature>
<dbReference type="Proteomes" id="UP000095284">
    <property type="component" value="Unplaced"/>
</dbReference>
<evidence type="ECO:0000313" key="2">
    <source>
        <dbReference type="Proteomes" id="UP000095284"/>
    </source>
</evidence>
<sequence length="139" mass="16273">EAESLVDIMHTLYTGRSRSSDRCCNLMQKIFLFFLITFTLGGILYLIIKNIYNFFAGYKLKCRGCYLIRIIPAPRPDGFVEEEGRWTRISRKIRNFGAKMRKAPKFVMAQVLNVISWPKLALTYYRSLVYNKKEPAVFL</sequence>
<name>A0A1I7SFN0_BURXY</name>